<dbReference type="AlphaFoldDB" id="A0A1C4FLU9"/>
<accession>A0A1C4FLU9</accession>
<proteinExistence type="predicted"/>
<protein>
    <submittedName>
        <fullName evidence="1">Uncharacterized protein</fullName>
    </submittedName>
</protein>
<dbReference type="OrthoDB" id="673682at2"/>
<dbReference type="RefSeq" id="WP_089714587.1">
    <property type="nucleotide sequence ID" value="NZ_FMAR01000015.1"/>
</dbReference>
<evidence type="ECO:0000313" key="2">
    <source>
        <dbReference type="Proteomes" id="UP000242818"/>
    </source>
</evidence>
<dbReference type="STRING" id="1335309.GA0116948_11572"/>
<gene>
    <name evidence="1" type="ORF">GA0116948_11572</name>
</gene>
<reference evidence="1 2" key="1">
    <citation type="submission" date="2016-08" db="EMBL/GenBank/DDBJ databases">
        <authorList>
            <person name="Seilhamer J.J."/>
        </authorList>
    </citation>
    <scope>NUCLEOTIDE SEQUENCE [LARGE SCALE GENOMIC DNA]</scope>
    <source>
        <strain evidence="1 2">A37T2</strain>
    </source>
</reference>
<name>A0A1C4FLU9_9BACT</name>
<keyword evidence="2" id="KW-1185">Reference proteome</keyword>
<sequence>MEKEKCRTQLLELIIKHAEYFLKESGEFFPFGGTVGGDNVVRSAAAYPGEEQPAPSQVIGLLNDAFDKGLESGQYKMVAIGVDVLLPEDWMGERLSAVQIMVRDQEGKVGEYHLPYFKDTAGAYVYLPLRAIV</sequence>
<organism evidence="1 2">
    <name type="scientific">Chitinophaga costaii</name>
    <dbReference type="NCBI Taxonomy" id="1335309"/>
    <lineage>
        <taxon>Bacteria</taxon>
        <taxon>Pseudomonadati</taxon>
        <taxon>Bacteroidota</taxon>
        <taxon>Chitinophagia</taxon>
        <taxon>Chitinophagales</taxon>
        <taxon>Chitinophagaceae</taxon>
        <taxon>Chitinophaga</taxon>
    </lineage>
</organism>
<dbReference type="Proteomes" id="UP000242818">
    <property type="component" value="Unassembled WGS sequence"/>
</dbReference>
<dbReference type="EMBL" id="FMAR01000015">
    <property type="protein sequence ID" value="SCC56979.1"/>
    <property type="molecule type" value="Genomic_DNA"/>
</dbReference>
<evidence type="ECO:0000313" key="1">
    <source>
        <dbReference type="EMBL" id="SCC56979.1"/>
    </source>
</evidence>